<dbReference type="PANTHER" id="PTHR47933:SF23">
    <property type="entry name" value="OS02G0468500 PROTEIN"/>
    <property type="match status" value="1"/>
</dbReference>
<evidence type="ECO:0008006" key="5">
    <source>
        <dbReference type="Google" id="ProtNLM"/>
    </source>
</evidence>
<dbReference type="InterPro" id="IPR011990">
    <property type="entry name" value="TPR-like_helical_dom_sf"/>
</dbReference>
<reference evidence="3 4" key="1">
    <citation type="journal article" date="2016" name="Sci. Rep.">
        <title>The genome sequence of the outbreeding globe artichoke constructed de novo incorporating a phase-aware low-pass sequencing strategy of F1 progeny.</title>
        <authorList>
            <person name="Scaglione D."/>
            <person name="Reyes-Chin-Wo S."/>
            <person name="Acquadro A."/>
            <person name="Froenicke L."/>
            <person name="Portis E."/>
            <person name="Beitel C."/>
            <person name="Tirone M."/>
            <person name="Mauro R."/>
            <person name="Lo Monaco A."/>
            <person name="Mauromicale G."/>
            <person name="Faccioli P."/>
            <person name="Cattivelli L."/>
            <person name="Rieseberg L."/>
            <person name="Michelmore R."/>
            <person name="Lanteri S."/>
        </authorList>
    </citation>
    <scope>NUCLEOTIDE SEQUENCE [LARGE SCALE GENOMIC DNA]</scope>
    <source>
        <strain evidence="3">2C</strain>
    </source>
</reference>
<organism evidence="3 4">
    <name type="scientific">Cynara cardunculus var. scolymus</name>
    <name type="common">Globe artichoke</name>
    <name type="synonym">Cynara scolymus</name>
    <dbReference type="NCBI Taxonomy" id="59895"/>
    <lineage>
        <taxon>Eukaryota</taxon>
        <taxon>Viridiplantae</taxon>
        <taxon>Streptophyta</taxon>
        <taxon>Embryophyta</taxon>
        <taxon>Tracheophyta</taxon>
        <taxon>Spermatophyta</taxon>
        <taxon>Magnoliopsida</taxon>
        <taxon>eudicotyledons</taxon>
        <taxon>Gunneridae</taxon>
        <taxon>Pentapetalae</taxon>
        <taxon>asterids</taxon>
        <taxon>campanulids</taxon>
        <taxon>Asterales</taxon>
        <taxon>Asteraceae</taxon>
        <taxon>Carduoideae</taxon>
        <taxon>Cardueae</taxon>
        <taxon>Carduinae</taxon>
        <taxon>Cynara</taxon>
    </lineage>
</organism>
<evidence type="ECO:0000256" key="1">
    <source>
        <dbReference type="ARBA" id="ARBA00007626"/>
    </source>
</evidence>
<evidence type="ECO:0000313" key="3">
    <source>
        <dbReference type="EMBL" id="KVI06767.1"/>
    </source>
</evidence>
<protein>
    <recommendedName>
        <fullName evidence="5">Pentatricopeptide repeat-containing protein</fullName>
    </recommendedName>
</protein>
<name>A0A124SGL4_CYNCS</name>
<keyword evidence="2" id="KW-0677">Repeat</keyword>
<proteinExistence type="inferred from homology"/>
<dbReference type="STRING" id="59895.A0A124SGL4"/>
<dbReference type="Proteomes" id="UP000243975">
    <property type="component" value="Unassembled WGS sequence"/>
</dbReference>
<accession>A0A124SGL4</accession>
<dbReference type="Gramene" id="KVI06767">
    <property type="protein sequence ID" value="KVI06767"/>
    <property type="gene ID" value="Ccrd_014881"/>
</dbReference>
<dbReference type="EMBL" id="LEKV01001658">
    <property type="protein sequence ID" value="KVI06767.1"/>
    <property type="molecule type" value="Genomic_DNA"/>
</dbReference>
<keyword evidence="4" id="KW-1185">Reference proteome</keyword>
<comment type="caution">
    <text evidence="3">The sequence shown here is derived from an EMBL/GenBank/DDBJ whole genome shotgun (WGS) entry which is preliminary data.</text>
</comment>
<comment type="similarity">
    <text evidence="1">Belongs to the PPR family. P subfamily.</text>
</comment>
<dbReference type="PANTHER" id="PTHR47933">
    <property type="entry name" value="PENTATRICOPEPTIDE REPEAT-CONTAINING PROTEIN 1, MITOCHONDRIAL"/>
    <property type="match status" value="1"/>
</dbReference>
<sequence>MRKIHIAYLGFFNIVANRRGFNHNHSAYAVTLHKLARSKKFEDVDSVLHQMMYETCKFHDMMTQFSKYSLHKRFIEMFNAITNLITHSTLMEGRLEEEINHFEEMVSKDKILLDALTYNILINIFRCGGKVDRVVKTMYFDRC</sequence>
<dbReference type="AlphaFoldDB" id="A0A124SGL4"/>
<evidence type="ECO:0000256" key="2">
    <source>
        <dbReference type="ARBA" id="ARBA00022737"/>
    </source>
</evidence>
<gene>
    <name evidence="3" type="ORF">Ccrd_014881</name>
</gene>
<evidence type="ECO:0000313" key="4">
    <source>
        <dbReference type="Proteomes" id="UP000243975"/>
    </source>
</evidence>
<dbReference type="InterPro" id="IPR051240">
    <property type="entry name" value="Mito_RNA-Proc/Resp"/>
</dbReference>
<dbReference type="GO" id="GO:0003729">
    <property type="term" value="F:mRNA binding"/>
    <property type="evidence" value="ECO:0007669"/>
    <property type="project" value="TreeGrafter"/>
</dbReference>
<dbReference type="Gene3D" id="1.25.40.10">
    <property type="entry name" value="Tetratricopeptide repeat domain"/>
    <property type="match status" value="1"/>
</dbReference>